<evidence type="ECO:0000313" key="1">
    <source>
        <dbReference type="EMBL" id="BAM82019.1"/>
    </source>
</evidence>
<dbReference type="GeneID" id="16996544"/>
<dbReference type="KEGG" id="cme:CYME_CMQ105C"/>
<dbReference type="AlphaFoldDB" id="M1VAB2"/>
<dbReference type="OrthoDB" id="10466788at2759"/>
<dbReference type="EMBL" id="AP006499">
    <property type="protein sequence ID" value="BAM82019.1"/>
    <property type="molecule type" value="Genomic_DNA"/>
</dbReference>
<sequence length="133" mass="14445">MFVPQSVPLGCQRSRPVLVSTCSQSRVLLRAELSSDDEDFASAPPAIRRLLTKHKQSARTLFGRAQSGADEHANLWWLSGEDYVNPDGIMELAERTSDDAAPGTAEAFWTAFLNSGLADAEDVPGEAKKPTEL</sequence>
<organism evidence="1 2">
    <name type="scientific">Cyanidioschyzon merolae (strain NIES-3377 / 10D)</name>
    <name type="common">Unicellular red alga</name>
    <dbReference type="NCBI Taxonomy" id="280699"/>
    <lineage>
        <taxon>Eukaryota</taxon>
        <taxon>Rhodophyta</taxon>
        <taxon>Bangiophyceae</taxon>
        <taxon>Cyanidiales</taxon>
        <taxon>Cyanidiaceae</taxon>
        <taxon>Cyanidioschyzon</taxon>
    </lineage>
</organism>
<name>M1VAB2_CYAM1</name>
<reference evidence="1 2" key="2">
    <citation type="journal article" date="2007" name="BMC Biol.">
        <title>A 100%-complete sequence reveals unusually simple genomic features in the hot-spring red alga Cyanidioschyzon merolae.</title>
        <authorList>
            <person name="Nozaki H."/>
            <person name="Takano H."/>
            <person name="Misumi O."/>
            <person name="Terasawa K."/>
            <person name="Matsuzaki M."/>
            <person name="Maruyama S."/>
            <person name="Nishida K."/>
            <person name="Yagisawa F."/>
            <person name="Yoshida Y."/>
            <person name="Fujiwara T."/>
            <person name="Takio S."/>
            <person name="Tamura K."/>
            <person name="Chung S.J."/>
            <person name="Nakamura S."/>
            <person name="Kuroiwa H."/>
            <person name="Tanaka K."/>
            <person name="Sato N."/>
            <person name="Kuroiwa T."/>
        </authorList>
    </citation>
    <scope>NUCLEOTIDE SEQUENCE [LARGE SCALE GENOMIC DNA]</scope>
    <source>
        <strain evidence="1 2">10D</strain>
    </source>
</reference>
<dbReference type="Gramene" id="CMQ105CT">
    <property type="protein sequence ID" value="CMQ105CT"/>
    <property type="gene ID" value="CMQ105C"/>
</dbReference>
<accession>M1VAB2</accession>
<dbReference type="HOGENOM" id="CLU_1909652_0_0_1"/>
<reference evidence="1 2" key="1">
    <citation type="journal article" date="2004" name="Nature">
        <title>Genome sequence of the ultrasmall unicellular red alga Cyanidioschyzon merolae 10D.</title>
        <authorList>
            <person name="Matsuzaki M."/>
            <person name="Misumi O."/>
            <person name="Shin-i T."/>
            <person name="Maruyama S."/>
            <person name="Takahara M."/>
            <person name="Miyagishima S."/>
            <person name="Mori T."/>
            <person name="Nishida K."/>
            <person name="Yagisawa F."/>
            <person name="Nishida K."/>
            <person name="Yoshida Y."/>
            <person name="Nishimura Y."/>
            <person name="Nakao S."/>
            <person name="Kobayashi T."/>
            <person name="Momoyama Y."/>
            <person name="Higashiyama T."/>
            <person name="Minoda A."/>
            <person name="Sano M."/>
            <person name="Nomoto H."/>
            <person name="Oishi K."/>
            <person name="Hayashi H."/>
            <person name="Ohta F."/>
            <person name="Nishizaka S."/>
            <person name="Haga S."/>
            <person name="Miura S."/>
            <person name="Morishita T."/>
            <person name="Kabeya Y."/>
            <person name="Terasawa K."/>
            <person name="Suzuki Y."/>
            <person name="Ishii Y."/>
            <person name="Asakawa S."/>
            <person name="Takano H."/>
            <person name="Ohta N."/>
            <person name="Kuroiwa H."/>
            <person name="Tanaka K."/>
            <person name="Shimizu N."/>
            <person name="Sugano S."/>
            <person name="Sato N."/>
            <person name="Nozaki H."/>
            <person name="Ogasawara N."/>
            <person name="Kohara Y."/>
            <person name="Kuroiwa T."/>
        </authorList>
    </citation>
    <scope>NUCLEOTIDE SEQUENCE [LARGE SCALE GENOMIC DNA]</scope>
    <source>
        <strain evidence="1 2">10D</strain>
    </source>
</reference>
<gene>
    <name evidence="1" type="ORF">CYME_CMQ105C</name>
</gene>
<keyword evidence="2" id="KW-1185">Reference proteome</keyword>
<dbReference type="Proteomes" id="UP000007014">
    <property type="component" value="Chromosome 17"/>
</dbReference>
<proteinExistence type="predicted"/>
<protein>
    <submittedName>
        <fullName evidence="1">Uncharacterized protein</fullName>
    </submittedName>
</protein>
<dbReference type="RefSeq" id="XP_005538055.1">
    <property type="nucleotide sequence ID" value="XM_005537998.1"/>
</dbReference>
<evidence type="ECO:0000313" key="2">
    <source>
        <dbReference type="Proteomes" id="UP000007014"/>
    </source>
</evidence>